<sequence length="288" mass="32220">MVLLFDQADVSIGITLQQTDYAFIAISCLWVYDFALTLDKDAAFILYAPWGIPKLTYLTCRYLPFALVVTDMFRILQLGLSLKSCTTLFALNSYIRGIVLFCAESLFMRRIWAVTGRRWLITCCNAVLFLVPLVVTVTLSDSSSSIMQSPLPKVASCYDSKQSRIIIVAYVLLVIAEIEILSFILYHSWNFYREHGNDAPLVRVLVKHNVFYFACGLLSSTTVVVVVLTLPASYGDVTSILQVAIHGILATRMHRELYNTAHHTEETSTGNLSLPLVFAPASLEMQPV</sequence>
<keyword evidence="1" id="KW-0812">Transmembrane</keyword>
<gene>
    <name evidence="3" type="ORF">BJ212DRAFT_1478179</name>
</gene>
<evidence type="ECO:0000313" key="3">
    <source>
        <dbReference type="EMBL" id="KAG1821084.1"/>
    </source>
</evidence>
<keyword evidence="4" id="KW-1185">Reference proteome</keyword>
<reference evidence="3" key="1">
    <citation type="journal article" date="2020" name="New Phytol.">
        <title>Comparative genomics reveals dynamic genome evolution in host specialist ectomycorrhizal fungi.</title>
        <authorList>
            <person name="Lofgren L.A."/>
            <person name="Nguyen N.H."/>
            <person name="Vilgalys R."/>
            <person name="Ruytinx J."/>
            <person name="Liao H.L."/>
            <person name="Branco S."/>
            <person name="Kuo A."/>
            <person name="LaButti K."/>
            <person name="Lipzen A."/>
            <person name="Andreopoulos W."/>
            <person name="Pangilinan J."/>
            <person name="Riley R."/>
            <person name="Hundley H."/>
            <person name="Na H."/>
            <person name="Barry K."/>
            <person name="Grigoriev I.V."/>
            <person name="Stajich J.E."/>
            <person name="Kennedy P.G."/>
        </authorList>
    </citation>
    <scope>NUCLEOTIDE SEQUENCE</scope>
    <source>
        <strain evidence="3">MN1</strain>
    </source>
</reference>
<feature type="domain" description="DUF6533" evidence="2">
    <location>
        <begin position="21"/>
        <end position="65"/>
    </location>
</feature>
<dbReference type="RefSeq" id="XP_041196151.1">
    <property type="nucleotide sequence ID" value="XM_041339669.1"/>
</dbReference>
<feature type="transmembrane region" description="Helical" evidence="1">
    <location>
        <begin position="119"/>
        <end position="139"/>
    </location>
</feature>
<dbReference type="InterPro" id="IPR045340">
    <property type="entry name" value="DUF6533"/>
</dbReference>
<dbReference type="AlphaFoldDB" id="A0A9P7JGQ9"/>
<keyword evidence="1" id="KW-1133">Transmembrane helix</keyword>
<comment type="caution">
    <text evidence="3">The sequence shown here is derived from an EMBL/GenBank/DDBJ whole genome shotgun (WGS) entry which is preliminary data.</text>
</comment>
<feature type="transmembrane region" description="Helical" evidence="1">
    <location>
        <begin position="165"/>
        <end position="189"/>
    </location>
</feature>
<dbReference type="GeneID" id="64633685"/>
<evidence type="ECO:0000259" key="2">
    <source>
        <dbReference type="Pfam" id="PF20151"/>
    </source>
</evidence>
<evidence type="ECO:0000313" key="4">
    <source>
        <dbReference type="Proteomes" id="UP000807769"/>
    </source>
</evidence>
<accession>A0A9P7JGQ9</accession>
<protein>
    <recommendedName>
        <fullName evidence="2">DUF6533 domain-containing protein</fullName>
    </recommendedName>
</protein>
<dbReference type="Pfam" id="PF20151">
    <property type="entry name" value="DUF6533"/>
    <property type="match status" value="1"/>
</dbReference>
<feature type="transmembrane region" description="Helical" evidence="1">
    <location>
        <begin position="209"/>
        <end position="230"/>
    </location>
</feature>
<dbReference type="Proteomes" id="UP000807769">
    <property type="component" value="Unassembled WGS sequence"/>
</dbReference>
<keyword evidence="1" id="KW-0472">Membrane</keyword>
<evidence type="ECO:0000256" key="1">
    <source>
        <dbReference type="SAM" id="Phobius"/>
    </source>
</evidence>
<dbReference type="OrthoDB" id="3350812at2759"/>
<organism evidence="3 4">
    <name type="scientific">Suillus subaureus</name>
    <dbReference type="NCBI Taxonomy" id="48587"/>
    <lineage>
        <taxon>Eukaryota</taxon>
        <taxon>Fungi</taxon>
        <taxon>Dikarya</taxon>
        <taxon>Basidiomycota</taxon>
        <taxon>Agaricomycotina</taxon>
        <taxon>Agaricomycetes</taxon>
        <taxon>Agaricomycetidae</taxon>
        <taxon>Boletales</taxon>
        <taxon>Suillineae</taxon>
        <taxon>Suillaceae</taxon>
        <taxon>Suillus</taxon>
    </lineage>
</organism>
<dbReference type="EMBL" id="JABBWG010000007">
    <property type="protein sequence ID" value="KAG1821084.1"/>
    <property type="molecule type" value="Genomic_DNA"/>
</dbReference>
<name>A0A9P7JGQ9_9AGAM</name>
<proteinExistence type="predicted"/>